<feature type="transmembrane region" description="Helical" evidence="10">
    <location>
        <begin position="311"/>
        <end position="332"/>
    </location>
</feature>
<sequence>MTSAAQASTAGVRRGQPEHLSHVIFIAAAAAMGGFLFGYDSAVINGAVEAIRDRYDIGSTALAQVIAVALIGCAVGAATAGRIADRIGRIRCMQIAAALFTISAVGSALPFALYDLAFWRIVGGFAIGMASVIGPAYIAEVAPAAYRGRLGAFQQAAIVVGIAISQLVNWGILNAADGDQRGELLGLEAWQIMLGVMVVPAVLYGLLSFAIPESPRFLISVGKEERAREVLAEVEGADVDLDARVAEIESAMNSEHKSSFKDLLGGSFLFRPIVWIGIGLSVFQQFVGINVAFYYSATLWQSVGVDPTESFFYSFTTSIINIVGTVIAMIFVDRIGRRPLALIGSVGMSLGLALEAWAFSYDLVDGKLPATQGWVALIAAHLFVLFFALSWGVVVWVMLGEMFPNRIRAAALGVAASAQWIANWAITASFPSLADWNLSATYVIYTLFAALSIPFVLRFVKETKDKALEEMG</sequence>
<evidence type="ECO:0000256" key="2">
    <source>
        <dbReference type="ARBA" id="ARBA00010992"/>
    </source>
</evidence>
<dbReference type="FunFam" id="1.20.1250.20:FF:000122">
    <property type="entry name" value="D-xylose transporter XylE"/>
    <property type="match status" value="1"/>
</dbReference>
<dbReference type="PANTHER" id="PTHR48020:SF12">
    <property type="entry name" value="PROTON MYO-INOSITOL COTRANSPORTER"/>
    <property type="match status" value="1"/>
</dbReference>
<keyword evidence="6 10" id="KW-0812">Transmembrane</keyword>
<dbReference type="Pfam" id="PF00083">
    <property type="entry name" value="Sugar_tr"/>
    <property type="match status" value="1"/>
</dbReference>
<dbReference type="PANTHER" id="PTHR48020">
    <property type="entry name" value="PROTON MYO-INOSITOL COTRANSPORTER"/>
    <property type="match status" value="1"/>
</dbReference>
<dbReference type="NCBIfam" id="TIGR00879">
    <property type="entry name" value="SP"/>
    <property type="match status" value="1"/>
</dbReference>
<dbReference type="GO" id="GO:0005886">
    <property type="term" value="C:plasma membrane"/>
    <property type="evidence" value="ECO:0007669"/>
    <property type="project" value="UniProtKB-SubCell"/>
</dbReference>
<feature type="transmembrane region" description="Helical" evidence="10">
    <location>
        <begin position="373"/>
        <end position="397"/>
    </location>
</feature>
<evidence type="ECO:0000256" key="10">
    <source>
        <dbReference type="SAM" id="Phobius"/>
    </source>
</evidence>
<dbReference type="PROSITE" id="PS00216">
    <property type="entry name" value="SUGAR_TRANSPORT_1"/>
    <property type="match status" value="1"/>
</dbReference>
<dbReference type="InterPro" id="IPR003663">
    <property type="entry name" value="Sugar/inositol_transpt"/>
</dbReference>
<feature type="transmembrane region" description="Helical" evidence="10">
    <location>
        <begin position="442"/>
        <end position="460"/>
    </location>
</feature>
<comment type="caution">
    <text evidence="12">The sequence shown here is derived from an EMBL/GenBank/DDBJ whole genome shotgun (WGS) entry which is preliminary data.</text>
</comment>
<protein>
    <submittedName>
        <fullName evidence="12">MFS transporter</fullName>
    </submittedName>
</protein>
<evidence type="ECO:0000256" key="1">
    <source>
        <dbReference type="ARBA" id="ARBA00004651"/>
    </source>
</evidence>
<dbReference type="InterPro" id="IPR005829">
    <property type="entry name" value="Sugar_transporter_CS"/>
</dbReference>
<evidence type="ECO:0000256" key="4">
    <source>
        <dbReference type="ARBA" id="ARBA00022475"/>
    </source>
</evidence>
<dbReference type="InterPro" id="IPR050814">
    <property type="entry name" value="Myo-inositol_Transporter"/>
</dbReference>
<dbReference type="RefSeq" id="WP_009327635.1">
    <property type="nucleotide sequence ID" value="NZ_JARAVC010000088.1"/>
</dbReference>
<feature type="transmembrane region" description="Helical" evidence="10">
    <location>
        <begin position="192"/>
        <end position="211"/>
    </location>
</feature>
<evidence type="ECO:0000256" key="7">
    <source>
        <dbReference type="ARBA" id="ARBA00022989"/>
    </source>
</evidence>
<evidence type="ECO:0000259" key="11">
    <source>
        <dbReference type="PROSITE" id="PS50850"/>
    </source>
</evidence>
<keyword evidence="8 10" id="KW-0472">Membrane</keyword>
<dbReference type="CDD" id="cd17359">
    <property type="entry name" value="MFS_XylE_like"/>
    <property type="match status" value="1"/>
</dbReference>
<accession>A0AAE8VZI6</accession>
<feature type="transmembrane region" description="Helical" evidence="10">
    <location>
        <begin position="409"/>
        <end position="430"/>
    </location>
</feature>
<feature type="transmembrane region" description="Helical" evidence="10">
    <location>
        <begin position="92"/>
        <end position="111"/>
    </location>
</feature>
<proteinExistence type="inferred from homology"/>
<keyword evidence="5" id="KW-0762">Sugar transport</keyword>
<reference evidence="12 13" key="1">
    <citation type="submission" date="2019-03" db="EMBL/GenBank/DDBJ databases">
        <title>Comparative genomic analyses of the sweetpotato soil rot pathogen, Streptomyces ipomoeae.</title>
        <authorList>
            <person name="Ruschel Soares N."/>
            <person name="Badger J.H."/>
            <person name="Huguet-Tapia J.C."/>
            <person name="Clark C.A."/>
            <person name="Pettis G.S."/>
        </authorList>
    </citation>
    <scope>NUCLEOTIDE SEQUENCE [LARGE SCALE GENOMIC DNA]</scope>
    <source>
        <strain evidence="12 13">88-35</strain>
    </source>
</reference>
<dbReference type="Proteomes" id="UP000318720">
    <property type="component" value="Unassembled WGS sequence"/>
</dbReference>
<evidence type="ECO:0000256" key="9">
    <source>
        <dbReference type="RuleBase" id="RU003346"/>
    </source>
</evidence>
<feature type="transmembrane region" description="Helical" evidence="10">
    <location>
        <begin position="20"/>
        <end position="39"/>
    </location>
</feature>
<feature type="transmembrane region" description="Helical" evidence="10">
    <location>
        <begin position="59"/>
        <end position="80"/>
    </location>
</feature>
<dbReference type="InterPro" id="IPR020846">
    <property type="entry name" value="MFS_dom"/>
</dbReference>
<dbReference type="InterPro" id="IPR047984">
    <property type="entry name" value="XylE-like"/>
</dbReference>
<feature type="domain" description="Major facilitator superfamily (MFS) profile" evidence="11">
    <location>
        <begin position="26"/>
        <end position="464"/>
    </location>
</feature>
<evidence type="ECO:0000256" key="5">
    <source>
        <dbReference type="ARBA" id="ARBA00022597"/>
    </source>
</evidence>
<feature type="transmembrane region" description="Helical" evidence="10">
    <location>
        <begin position="150"/>
        <end position="172"/>
    </location>
</feature>
<dbReference type="GO" id="GO:0022857">
    <property type="term" value="F:transmembrane transporter activity"/>
    <property type="evidence" value="ECO:0007669"/>
    <property type="project" value="InterPro"/>
</dbReference>
<feature type="transmembrane region" description="Helical" evidence="10">
    <location>
        <begin position="273"/>
        <end position="295"/>
    </location>
</feature>
<name>A0AAE8VZI6_9ACTN</name>
<evidence type="ECO:0000256" key="6">
    <source>
        <dbReference type="ARBA" id="ARBA00022692"/>
    </source>
</evidence>
<keyword evidence="3 9" id="KW-0813">Transport</keyword>
<dbReference type="SUPFAM" id="SSF103473">
    <property type="entry name" value="MFS general substrate transporter"/>
    <property type="match status" value="1"/>
</dbReference>
<dbReference type="PROSITE" id="PS50850">
    <property type="entry name" value="MFS"/>
    <property type="match status" value="1"/>
</dbReference>
<dbReference type="Gene3D" id="1.20.1250.20">
    <property type="entry name" value="MFS general substrate transporter like domains"/>
    <property type="match status" value="1"/>
</dbReference>
<dbReference type="InterPro" id="IPR005828">
    <property type="entry name" value="MFS_sugar_transport-like"/>
</dbReference>
<evidence type="ECO:0000313" key="13">
    <source>
        <dbReference type="Proteomes" id="UP000318720"/>
    </source>
</evidence>
<dbReference type="AlphaFoldDB" id="A0AAE8VZI6"/>
<organism evidence="12 13">
    <name type="scientific">Streptomyces ipomoeae</name>
    <dbReference type="NCBI Taxonomy" id="103232"/>
    <lineage>
        <taxon>Bacteria</taxon>
        <taxon>Bacillati</taxon>
        <taxon>Actinomycetota</taxon>
        <taxon>Actinomycetes</taxon>
        <taxon>Kitasatosporales</taxon>
        <taxon>Streptomycetaceae</taxon>
        <taxon>Streptomyces</taxon>
    </lineage>
</organism>
<comment type="similarity">
    <text evidence="2 9">Belongs to the major facilitator superfamily. Sugar transporter (TC 2.A.1.1) family.</text>
</comment>
<evidence type="ECO:0000313" key="12">
    <source>
        <dbReference type="EMBL" id="TQE29436.1"/>
    </source>
</evidence>
<keyword evidence="4" id="KW-1003">Cell membrane</keyword>
<feature type="transmembrane region" description="Helical" evidence="10">
    <location>
        <begin position="117"/>
        <end position="138"/>
    </location>
</feature>
<dbReference type="PROSITE" id="PS00217">
    <property type="entry name" value="SUGAR_TRANSPORT_2"/>
    <property type="match status" value="1"/>
</dbReference>
<comment type="subcellular location">
    <subcellularLocation>
        <location evidence="1">Cell membrane</location>
        <topology evidence="1">Multi-pass membrane protein</topology>
    </subcellularLocation>
</comment>
<evidence type="ECO:0000256" key="3">
    <source>
        <dbReference type="ARBA" id="ARBA00022448"/>
    </source>
</evidence>
<keyword evidence="7 10" id="KW-1133">Transmembrane helix</keyword>
<dbReference type="EMBL" id="SPAZ01000201">
    <property type="protein sequence ID" value="TQE29436.1"/>
    <property type="molecule type" value="Genomic_DNA"/>
</dbReference>
<dbReference type="InterPro" id="IPR036259">
    <property type="entry name" value="MFS_trans_sf"/>
</dbReference>
<gene>
    <name evidence="12" type="ORF">Sipo8835_24410</name>
</gene>
<evidence type="ECO:0000256" key="8">
    <source>
        <dbReference type="ARBA" id="ARBA00023136"/>
    </source>
</evidence>
<feature type="transmembrane region" description="Helical" evidence="10">
    <location>
        <begin position="339"/>
        <end position="361"/>
    </location>
</feature>
<dbReference type="PRINTS" id="PR00171">
    <property type="entry name" value="SUGRTRNSPORT"/>
</dbReference>